<dbReference type="RefSeq" id="WP_250593121.1">
    <property type="nucleotide sequence ID" value="NZ_JAMLJM010000007.1"/>
</dbReference>
<evidence type="ECO:0000313" key="2">
    <source>
        <dbReference type="EMBL" id="MCL9809674.1"/>
    </source>
</evidence>
<proteinExistence type="predicted"/>
<dbReference type="PROSITE" id="PS51257">
    <property type="entry name" value="PROKAR_LIPOPROTEIN"/>
    <property type="match status" value="1"/>
</dbReference>
<reference evidence="2 3" key="1">
    <citation type="submission" date="2022-05" db="EMBL/GenBank/DDBJ databases">
        <title>Flavobacterium sp., isolated from activated sludge.</title>
        <authorList>
            <person name="Ran Q."/>
        </authorList>
    </citation>
    <scope>NUCLEOTIDE SEQUENCE [LARGE SCALE GENOMIC DNA]</scope>
    <source>
        <strain evidence="2 3">HXWNR70</strain>
    </source>
</reference>
<protein>
    <recommendedName>
        <fullName evidence="4">Lipoprotein</fullName>
    </recommendedName>
</protein>
<gene>
    <name evidence="2" type="ORF">NAT50_09925</name>
</gene>
<evidence type="ECO:0008006" key="4">
    <source>
        <dbReference type="Google" id="ProtNLM"/>
    </source>
</evidence>
<comment type="caution">
    <text evidence="2">The sequence shown here is derived from an EMBL/GenBank/DDBJ whole genome shotgun (WGS) entry which is preliminary data.</text>
</comment>
<evidence type="ECO:0000256" key="1">
    <source>
        <dbReference type="SAM" id="MobiDB-lite"/>
    </source>
</evidence>
<dbReference type="Proteomes" id="UP001317191">
    <property type="component" value="Unassembled WGS sequence"/>
</dbReference>
<organism evidence="2 3">
    <name type="scientific">Flavobacterium luminosum</name>
    <dbReference type="NCBI Taxonomy" id="2949086"/>
    <lineage>
        <taxon>Bacteria</taxon>
        <taxon>Pseudomonadati</taxon>
        <taxon>Bacteroidota</taxon>
        <taxon>Flavobacteriia</taxon>
        <taxon>Flavobacteriales</taxon>
        <taxon>Flavobacteriaceae</taxon>
        <taxon>Flavobacterium</taxon>
    </lineage>
</organism>
<name>A0ABT0TQA6_9FLAO</name>
<feature type="compositionally biased region" description="Basic and acidic residues" evidence="1">
    <location>
        <begin position="183"/>
        <end position="208"/>
    </location>
</feature>
<evidence type="ECO:0000313" key="3">
    <source>
        <dbReference type="Proteomes" id="UP001317191"/>
    </source>
</evidence>
<keyword evidence="3" id="KW-1185">Reference proteome</keyword>
<feature type="region of interest" description="Disordered" evidence="1">
    <location>
        <begin position="179"/>
        <end position="208"/>
    </location>
</feature>
<accession>A0ABT0TQA6</accession>
<dbReference type="EMBL" id="JAMLJM010000007">
    <property type="protein sequence ID" value="MCL9809674.1"/>
    <property type="molecule type" value="Genomic_DNA"/>
</dbReference>
<sequence>MKAYLILYTIVISIFISCKDTSQKHEAEIIRAKKEKELVFSNINKAWNFNPRTLTPESQNIASSWNEWRLFSDELYQKPKGTIGAFQRKTTSLVAKTEALPNTIPERLNKPQIKARLAALITKVKALHTFISLDRIPEKKVLTLVSDLNLEVNAFQDQIEEIVRRSKIQMEEGEAIMIQRVGGKKENAEEKPNPKLQKEEVQSFEEIK</sequence>